<dbReference type="InterPro" id="IPR012479">
    <property type="entry name" value="SAP30BP"/>
</dbReference>
<protein>
    <recommendedName>
        <fullName evidence="4">HCNGP-like protein</fullName>
    </recommendedName>
</protein>
<feature type="compositionally biased region" description="Pro residues" evidence="1">
    <location>
        <begin position="41"/>
        <end position="54"/>
    </location>
</feature>
<evidence type="ECO:0000313" key="3">
    <source>
        <dbReference type="Proteomes" id="UP001217754"/>
    </source>
</evidence>
<evidence type="ECO:0000313" key="2">
    <source>
        <dbReference type="EMBL" id="WFD41186.1"/>
    </source>
</evidence>
<dbReference type="RefSeq" id="XP_060124083.1">
    <property type="nucleotide sequence ID" value="XM_060268100.1"/>
</dbReference>
<dbReference type="PANTHER" id="PTHR13464:SF0">
    <property type="entry name" value="SAP30-BINDING PROTEIN"/>
    <property type="match status" value="1"/>
</dbReference>
<name>A0AAF0F7K9_9BASI</name>
<dbReference type="Proteomes" id="UP001217754">
    <property type="component" value="Chromosome 9"/>
</dbReference>
<dbReference type="GeneID" id="85227832"/>
<feature type="compositionally biased region" description="Basic and acidic residues" evidence="1">
    <location>
        <begin position="190"/>
        <end position="212"/>
    </location>
</feature>
<feature type="region of interest" description="Disordered" evidence="1">
    <location>
        <begin position="180"/>
        <end position="212"/>
    </location>
</feature>
<dbReference type="GO" id="GO:0006355">
    <property type="term" value="P:regulation of DNA-templated transcription"/>
    <property type="evidence" value="ECO:0007669"/>
    <property type="project" value="InterPro"/>
</dbReference>
<evidence type="ECO:0000256" key="1">
    <source>
        <dbReference type="SAM" id="MobiDB-lite"/>
    </source>
</evidence>
<proteinExistence type="predicted"/>
<organism evidence="2 3">
    <name type="scientific">Malassezia japonica</name>
    <dbReference type="NCBI Taxonomy" id="223818"/>
    <lineage>
        <taxon>Eukaryota</taxon>
        <taxon>Fungi</taxon>
        <taxon>Dikarya</taxon>
        <taxon>Basidiomycota</taxon>
        <taxon>Ustilaginomycotina</taxon>
        <taxon>Malasseziomycetes</taxon>
        <taxon>Malasseziales</taxon>
        <taxon>Malasseziaceae</taxon>
        <taxon>Malassezia</taxon>
    </lineage>
</organism>
<sequence>MSDRTDAASAEGVAGDAPEVQIRGAAARAQAAASPTDTCAAPPPADGAPTPEPYTPEATIPTAFRPPARGADGDPEWGLGEEVAHGADETLTLKLAHFHKLKEQGTHFNATLARNRSFHNPHIYAKLVKWADLDETGSNYVPMARAAHSEPSWDVQCAEVVRDGNAAQLAKTQKQYVEGRERAQASGQRSHIDFAGSRERSSRREHPYRSRR</sequence>
<keyword evidence="3" id="KW-1185">Reference proteome</keyword>
<dbReference type="Pfam" id="PF07818">
    <property type="entry name" value="HCNGP"/>
    <property type="match status" value="1"/>
</dbReference>
<feature type="compositionally biased region" description="Low complexity" evidence="1">
    <location>
        <begin position="25"/>
        <end position="40"/>
    </location>
</feature>
<dbReference type="EMBL" id="CP119966">
    <property type="protein sequence ID" value="WFD41186.1"/>
    <property type="molecule type" value="Genomic_DNA"/>
</dbReference>
<dbReference type="AlphaFoldDB" id="A0AAF0F7K9"/>
<dbReference type="PANTHER" id="PTHR13464">
    <property type="entry name" value="TRANSCRIPTIONAL REGULATOR PROTEIN HCNGP"/>
    <property type="match status" value="1"/>
</dbReference>
<accession>A0AAF0F7K9</accession>
<dbReference type="GO" id="GO:0005634">
    <property type="term" value="C:nucleus"/>
    <property type="evidence" value="ECO:0007669"/>
    <property type="project" value="TreeGrafter"/>
</dbReference>
<gene>
    <name evidence="2" type="ORF">MJAP1_004181</name>
</gene>
<reference evidence="2" key="1">
    <citation type="submission" date="2023-03" db="EMBL/GenBank/DDBJ databases">
        <title>Mating type loci evolution in Malassezia.</title>
        <authorList>
            <person name="Coelho M.A."/>
        </authorList>
    </citation>
    <scope>NUCLEOTIDE SEQUENCE</scope>
    <source>
        <strain evidence="2">CBS 9431</strain>
    </source>
</reference>
<feature type="region of interest" description="Disordered" evidence="1">
    <location>
        <begin position="1"/>
        <end position="79"/>
    </location>
</feature>
<evidence type="ECO:0008006" key="4">
    <source>
        <dbReference type="Google" id="ProtNLM"/>
    </source>
</evidence>